<feature type="signal peptide" evidence="2">
    <location>
        <begin position="1"/>
        <end position="27"/>
    </location>
</feature>
<sequence>MRKIAVLLTSVSLGLAAVAAAPTMAAAQDAAGPNLTAGTTVYDSEGTEIGLISSVSGSNIVVTMNGKPVTLPANAFTQGDKGPAITITLAQLTAAIDKAAADNAAALTSALQPGADIRSAGGTAILGKVKLVDATGVVVTTPTGEVKVPKNAFFVSQQGLATSFTAEQFASAVAQANQASAADDAAVAAALKPGVEVRSINGAAVLGTVKSFDNANVVIATASGDVALPRSAFNMGASGIVAAYTPEQFAAAVAQATGAPAPAAETAAGDTSAAEAPAN</sequence>
<dbReference type="RefSeq" id="WP_089215019.1">
    <property type="nucleotide sequence ID" value="NZ_FZPA01000002.1"/>
</dbReference>
<keyword evidence="4" id="KW-1185">Reference proteome</keyword>
<protein>
    <recommendedName>
        <fullName evidence="5">PRC-barrel domain-containing protein</fullName>
    </recommendedName>
</protein>
<accession>A0A239FVN6</accession>
<dbReference type="AlphaFoldDB" id="A0A239FVN6"/>
<feature type="region of interest" description="Disordered" evidence="1">
    <location>
        <begin position="260"/>
        <end position="279"/>
    </location>
</feature>
<keyword evidence="2" id="KW-0732">Signal</keyword>
<proteinExistence type="predicted"/>
<evidence type="ECO:0000256" key="1">
    <source>
        <dbReference type="SAM" id="MobiDB-lite"/>
    </source>
</evidence>
<evidence type="ECO:0000313" key="3">
    <source>
        <dbReference type="EMBL" id="SNS60588.1"/>
    </source>
</evidence>
<evidence type="ECO:0000313" key="4">
    <source>
        <dbReference type="Proteomes" id="UP000198339"/>
    </source>
</evidence>
<organism evidence="3 4">
    <name type="scientific">Sphingopyxis indica</name>
    <dbReference type="NCBI Taxonomy" id="436663"/>
    <lineage>
        <taxon>Bacteria</taxon>
        <taxon>Pseudomonadati</taxon>
        <taxon>Pseudomonadota</taxon>
        <taxon>Alphaproteobacteria</taxon>
        <taxon>Sphingomonadales</taxon>
        <taxon>Sphingomonadaceae</taxon>
        <taxon>Sphingopyxis</taxon>
    </lineage>
</organism>
<evidence type="ECO:0008006" key="5">
    <source>
        <dbReference type="Google" id="ProtNLM"/>
    </source>
</evidence>
<evidence type="ECO:0000256" key="2">
    <source>
        <dbReference type="SAM" id="SignalP"/>
    </source>
</evidence>
<gene>
    <name evidence="3" type="ORF">SAMN06295955_102251</name>
</gene>
<reference evidence="3 4" key="1">
    <citation type="submission" date="2017-06" db="EMBL/GenBank/DDBJ databases">
        <authorList>
            <person name="Kim H.J."/>
            <person name="Triplett B.A."/>
        </authorList>
    </citation>
    <scope>NUCLEOTIDE SEQUENCE [LARGE SCALE GENOMIC DNA]</scope>
    <source>
        <strain evidence="3 4">DS15</strain>
    </source>
</reference>
<name>A0A239FVN6_9SPHN</name>
<dbReference type="Proteomes" id="UP000198339">
    <property type="component" value="Unassembled WGS sequence"/>
</dbReference>
<feature type="chain" id="PRO_5012647335" description="PRC-barrel domain-containing protein" evidence="2">
    <location>
        <begin position="28"/>
        <end position="279"/>
    </location>
</feature>
<dbReference type="EMBL" id="FZPA01000002">
    <property type="protein sequence ID" value="SNS60588.1"/>
    <property type="molecule type" value="Genomic_DNA"/>
</dbReference>
<dbReference type="OrthoDB" id="7449186at2"/>